<feature type="domain" description="Serine aminopeptidase S33" evidence="2">
    <location>
        <begin position="47"/>
        <end position="129"/>
    </location>
</feature>
<dbReference type="InterPro" id="IPR029058">
    <property type="entry name" value="AB_hydrolase_fold"/>
</dbReference>
<dbReference type="Pfam" id="PF12146">
    <property type="entry name" value="Hydrolase_4"/>
    <property type="match status" value="1"/>
</dbReference>
<dbReference type="InterPro" id="IPR052382">
    <property type="entry name" value="ABHD10_acyl-thioesterase"/>
</dbReference>
<dbReference type="GO" id="GO:0016787">
    <property type="term" value="F:hydrolase activity"/>
    <property type="evidence" value="ECO:0007669"/>
    <property type="project" value="UniProtKB-KW"/>
</dbReference>
<evidence type="ECO:0000259" key="2">
    <source>
        <dbReference type="Pfam" id="PF12146"/>
    </source>
</evidence>
<proteinExistence type="predicted"/>
<organism evidence="3 4">
    <name type="scientific">Halocynthiibacter halioticoli</name>
    <dbReference type="NCBI Taxonomy" id="2986804"/>
    <lineage>
        <taxon>Bacteria</taxon>
        <taxon>Pseudomonadati</taxon>
        <taxon>Pseudomonadota</taxon>
        <taxon>Alphaproteobacteria</taxon>
        <taxon>Rhodobacterales</taxon>
        <taxon>Paracoccaceae</taxon>
        <taxon>Halocynthiibacter</taxon>
    </lineage>
</organism>
<comment type="caution">
    <text evidence="3">The sequence shown here is derived from an EMBL/GenBank/DDBJ whole genome shotgun (WGS) entry which is preliminary data.</text>
</comment>
<keyword evidence="4" id="KW-1185">Reference proteome</keyword>
<reference evidence="3" key="1">
    <citation type="submission" date="2022-10" db="EMBL/GenBank/DDBJ databases">
        <authorList>
            <person name="Yue Y."/>
        </authorList>
    </citation>
    <scope>NUCLEOTIDE SEQUENCE</scope>
    <source>
        <strain evidence="3">Z654</strain>
    </source>
</reference>
<gene>
    <name evidence="3" type="ORF">OH136_04550</name>
</gene>
<dbReference type="EMBL" id="JAOYFC010000001">
    <property type="protein sequence ID" value="MCV6823819.1"/>
    <property type="molecule type" value="Genomic_DNA"/>
</dbReference>
<dbReference type="RefSeq" id="WP_263952652.1">
    <property type="nucleotide sequence ID" value="NZ_JAOYFC010000001.1"/>
</dbReference>
<evidence type="ECO:0000313" key="4">
    <source>
        <dbReference type="Proteomes" id="UP001208041"/>
    </source>
</evidence>
<dbReference type="PANTHER" id="PTHR16138">
    <property type="entry name" value="MYCOPHENOLIC ACID ACYL-GLUCURONIDE ESTERASE, MITOCHONDRIAL"/>
    <property type="match status" value="1"/>
</dbReference>
<keyword evidence="1 3" id="KW-0378">Hydrolase</keyword>
<dbReference type="InterPro" id="IPR022742">
    <property type="entry name" value="Hydrolase_4"/>
</dbReference>
<dbReference type="PANTHER" id="PTHR16138:SF7">
    <property type="entry name" value="PALMITOYL-PROTEIN THIOESTERASE ABHD10, MITOCHONDRIAL"/>
    <property type="match status" value="1"/>
</dbReference>
<evidence type="ECO:0000313" key="3">
    <source>
        <dbReference type="EMBL" id="MCV6823819.1"/>
    </source>
</evidence>
<evidence type="ECO:0000256" key="1">
    <source>
        <dbReference type="ARBA" id="ARBA00022801"/>
    </source>
</evidence>
<name>A0AAE3IXZ9_9RHOB</name>
<dbReference type="AlphaFoldDB" id="A0AAE3IXZ9"/>
<dbReference type="SUPFAM" id="SSF53474">
    <property type="entry name" value="alpha/beta-Hydrolases"/>
    <property type="match status" value="1"/>
</dbReference>
<accession>A0AAE3IXZ9</accession>
<sequence>MSTPNFLKTSTGRSIAYHKTEGEGPGVVFLGGFKSDMQGTKAVYLEEWAKTNGRAFLRFDYSGHGESSGEFTDGAIGEWAADAMEAIEELTEGPQVLVGSSMGGWISLLVARNMPEKLAGLVGIAAAPDFTEDGFWNGFTDAQKEELARDGQVALPSDYDDGPYIITEKLIAEGRDQLVLRSPLSLPFPVRFLQGTADEDVSVATAVQLLEHAEGDDMRLTLVKGADHRFSTPECLNLISKTVEKVLARAKNV</sequence>
<dbReference type="Proteomes" id="UP001208041">
    <property type="component" value="Unassembled WGS sequence"/>
</dbReference>
<dbReference type="Gene3D" id="3.40.50.1820">
    <property type="entry name" value="alpha/beta hydrolase"/>
    <property type="match status" value="1"/>
</dbReference>
<protein>
    <submittedName>
        <fullName evidence="3">Alpha/beta hydrolase</fullName>
    </submittedName>
</protein>